<proteinExistence type="predicted"/>
<protein>
    <submittedName>
        <fullName evidence="1">Uncharacterized protein</fullName>
    </submittedName>
</protein>
<gene>
    <name evidence="1" type="ORF">B0H16DRAFT_1471689</name>
</gene>
<reference evidence="1" key="1">
    <citation type="submission" date="2023-03" db="EMBL/GenBank/DDBJ databases">
        <title>Massive genome expansion in bonnet fungi (Mycena s.s.) driven by repeated elements and novel gene families across ecological guilds.</title>
        <authorList>
            <consortium name="Lawrence Berkeley National Laboratory"/>
            <person name="Harder C.B."/>
            <person name="Miyauchi S."/>
            <person name="Viragh M."/>
            <person name="Kuo A."/>
            <person name="Thoen E."/>
            <person name="Andreopoulos B."/>
            <person name="Lu D."/>
            <person name="Skrede I."/>
            <person name="Drula E."/>
            <person name="Henrissat B."/>
            <person name="Morin E."/>
            <person name="Kohler A."/>
            <person name="Barry K."/>
            <person name="LaButti K."/>
            <person name="Morin E."/>
            <person name="Salamov A."/>
            <person name="Lipzen A."/>
            <person name="Mereny Z."/>
            <person name="Hegedus B."/>
            <person name="Baldrian P."/>
            <person name="Stursova M."/>
            <person name="Weitz H."/>
            <person name="Taylor A."/>
            <person name="Grigoriev I.V."/>
            <person name="Nagy L.G."/>
            <person name="Martin F."/>
            <person name="Kauserud H."/>
        </authorList>
    </citation>
    <scope>NUCLEOTIDE SEQUENCE</scope>
    <source>
        <strain evidence="1">CBHHK182m</strain>
    </source>
</reference>
<dbReference type="Proteomes" id="UP001215598">
    <property type="component" value="Unassembled WGS sequence"/>
</dbReference>
<dbReference type="AlphaFoldDB" id="A0AAD7HQC8"/>
<keyword evidence="2" id="KW-1185">Reference proteome</keyword>
<evidence type="ECO:0000313" key="2">
    <source>
        <dbReference type="Proteomes" id="UP001215598"/>
    </source>
</evidence>
<comment type="caution">
    <text evidence="1">The sequence shown here is derived from an EMBL/GenBank/DDBJ whole genome shotgun (WGS) entry which is preliminary data.</text>
</comment>
<name>A0AAD7HQC8_9AGAR</name>
<accession>A0AAD7HQC8</accession>
<dbReference type="EMBL" id="JARKIB010000191">
    <property type="protein sequence ID" value="KAJ7725807.1"/>
    <property type="molecule type" value="Genomic_DNA"/>
</dbReference>
<organism evidence="1 2">
    <name type="scientific">Mycena metata</name>
    <dbReference type="NCBI Taxonomy" id="1033252"/>
    <lineage>
        <taxon>Eukaryota</taxon>
        <taxon>Fungi</taxon>
        <taxon>Dikarya</taxon>
        <taxon>Basidiomycota</taxon>
        <taxon>Agaricomycotina</taxon>
        <taxon>Agaricomycetes</taxon>
        <taxon>Agaricomycetidae</taxon>
        <taxon>Agaricales</taxon>
        <taxon>Marasmiineae</taxon>
        <taxon>Mycenaceae</taxon>
        <taxon>Mycena</taxon>
    </lineage>
</organism>
<evidence type="ECO:0000313" key="1">
    <source>
        <dbReference type="EMBL" id="KAJ7725807.1"/>
    </source>
</evidence>
<sequence>MDIEELGFYPVVSQTPGDFDHAIMQLYTRNVREFLATLASVELYDYAPLEDELRKLTTRVHGVWPQVQVIPRGSFVSRTALIETADLDVDLVFPKDTALGFDEHPDGTIAEGLGLNDYHGITWDAHRLKLVLQGIYTLLRNHSDEEWLAFRTDTGFDTITRSIPLITPLQLPDLGHRLEVDIFVKVETTINGSAQIVGVDKDGPGGVRRIQTSKKSREGEWIGDRQLDSVDRCAILMLKWWKKRTQLPIKSHHLLMAHICITTAPNADKDLLRPSYEPFSCARLLRVMQMILQFLRTAYTSPFDFLLKRQVGDQEIYDYPIPPVARSERDKLYMQFRQDHIAWTRFTDDTGHDGLDVMRKFEDKLGTSILTLITPISLLENRATVRLWKLLSGMSNRPQNRPKFVRTRALASIFIQA</sequence>